<evidence type="ECO:0000313" key="2">
    <source>
        <dbReference type="Proteomes" id="UP001597231"/>
    </source>
</evidence>
<dbReference type="Proteomes" id="UP001597231">
    <property type="component" value="Unassembled WGS sequence"/>
</dbReference>
<reference evidence="2" key="1">
    <citation type="journal article" date="2019" name="Int. J. Syst. Evol. Microbiol.">
        <title>The Global Catalogue of Microorganisms (GCM) 10K type strain sequencing project: providing services to taxonomists for standard genome sequencing and annotation.</title>
        <authorList>
            <consortium name="The Broad Institute Genomics Platform"/>
            <consortium name="The Broad Institute Genome Sequencing Center for Infectious Disease"/>
            <person name="Wu L."/>
            <person name="Ma J."/>
        </authorList>
    </citation>
    <scope>NUCLEOTIDE SEQUENCE [LARGE SCALE GENOMIC DNA]</scope>
    <source>
        <strain evidence="2">CCUG 53915</strain>
    </source>
</reference>
<name>A0ABW3TXA3_9BACL</name>
<protein>
    <submittedName>
        <fullName evidence="1">Uncharacterized protein</fullName>
    </submittedName>
</protein>
<sequence length="62" mass="7330">MLKRRITTRYSHLGVYFWIEAEVYEVPLLVRPAINWTGKLSRAINRLLPIGNRWRGDVGVYN</sequence>
<organism evidence="1 2">
    <name type="scientific">Sporosarcina contaminans</name>
    <dbReference type="NCBI Taxonomy" id="633403"/>
    <lineage>
        <taxon>Bacteria</taxon>
        <taxon>Bacillati</taxon>
        <taxon>Bacillota</taxon>
        <taxon>Bacilli</taxon>
        <taxon>Bacillales</taxon>
        <taxon>Caryophanaceae</taxon>
        <taxon>Sporosarcina</taxon>
    </lineage>
</organism>
<comment type="caution">
    <text evidence="1">The sequence shown here is derived from an EMBL/GenBank/DDBJ whole genome shotgun (WGS) entry which is preliminary data.</text>
</comment>
<accession>A0ABW3TXA3</accession>
<gene>
    <name evidence="1" type="ORF">ACFQ38_02335</name>
</gene>
<keyword evidence="2" id="KW-1185">Reference proteome</keyword>
<proteinExistence type="predicted"/>
<evidence type="ECO:0000313" key="1">
    <source>
        <dbReference type="EMBL" id="MFD1203967.1"/>
    </source>
</evidence>
<dbReference type="EMBL" id="JBHTLT010000013">
    <property type="protein sequence ID" value="MFD1203967.1"/>
    <property type="molecule type" value="Genomic_DNA"/>
</dbReference>
<dbReference type="RefSeq" id="WP_381479683.1">
    <property type="nucleotide sequence ID" value="NZ_JBHTLT010000013.1"/>
</dbReference>